<name>A0ABU5ETC0_9BACT</name>
<dbReference type="InterPro" id="IPR002318">
    <property type="entry name" value="Ala-tRNA-lgiase_IIc"/>
</dbReference>
<dbReference type="Pfam" id="PF01411">
    <property type="entry name" value="tRNA-synt_2c"/>
    <property type="match status" value="1"/>
</dbReference>
<evidence type="ECO:0000259" key="13">
    <source>
        <dbReference type="PROSITE" id="PS50860"/>
    </source>
</evidence>
<keyword evidence="9 11" id="KW-0648">Protein biosynthesis</keyword>
<evidence type="ECO:0000256" key="9">
    <source>
        <dbReference type="ARBA" id="ARBA00022917"/>
    </source>
</evidence>
<comment type="catalytic activity">
    <reaction evidence="11">
        <text>tRNA(Ala) + L-alanine + ATP = L-alanyl-tRNA(Ala) + AMP + diphosphate</text>
        <dbReference type="Rhea" id="RHEA:12540"/>
        <dbReference type="Rhea" id="RHEA-COMP:9657"/>
        <dbReference type="Rhea" id="RHEA-COMP:9923"/>
        <dbReference type="ChEBI" id="CHEBI:30616"/>
        <dbReference type="ChEBI" id="CHEBI:33019"/>
        <dbReference type="ChEBI" id="CHEBI:57972"/>
        <dbReference type="ChEBI" id="CHEBI:78442"/>
        <dbReference type="ChEBI" id="CHEBI:78497"/>
        <dbReference type="ChEBI" id="CHEBI:456215"/>
        <dbReference type="EC" id="6.1.1.7"/>
    </reaction>
</comment>
<dbReference type="NCBIfam" id="TIGR00344">
    <property type="entry name" value="alaS"/>
    <property type="match status" value="1"/>
</dbReference>
<evidence type="ECO:0000256" key="10">
    <source>
        <dbReference type="ARBA" id="ARBA00023146"/>
    </source>
</evidence>
<dbReference type="SMART" id="SM00863">
    <property type="entry name" value="tRNA_SAD"/>
    <property type="match status" value="1"/>
</dbReference>
<comment type="function">
    <text evidence="11">Catalyzes the attachment of alanine to tRNA(Ala) in a two-step reaction: alanine is first activated by ATP to form Ala-AMP and then transferred to the acceptor end of tRNA(Ala). Also edits incorrectly charged Ser-tRNA(Ala) and Gly-tRNA(Ala) via its editing domain.</text>
</comment>
<comment type="similarity">
    <text evidence="1 11">Belongs to the class-II aminoacyl-tRNA synthetase family.</text>
</comment>
<dbReference type="InterPro" id="IPR018163">
    <property type="entry name" value="Thr/Ala-tRNA-synth_IIc_edit"/>
</dbReference>
<keyword evidence="8 11" id="KW-0694">RNA-binding</keyword>
<dbReference type="SUPFAM" id="SSF101353">
    <property type="entry name" value="Putative anticodon-binding domain of alanyl-tRNA synthetase (AlaRS)"/>
    <property type="match status" value="1"/>
</dbReference>
<dbReference type="InterPro" id="IPR018162">
    <property type="entry name" value="Ala-tRNA-ligase_IIc_anticod-bd"/>
</dbReference>
<comment type="cofactor">
    <cofactor evidence="11">
        <name>Zn(2+)</name>
        <dbReference type="ChEBI" id="CHEBI:29105"/>
    </cofactor>
    <text evidence="11">Binds 1 zinc ion per subunit.</text>
</comment>
<keyword evidence="10 11" id="KW-0030">Aminoacyl-tRNA synthetase</keyword>
<dbReference type="Proteomes" id="UP001272242">
    <property type="component" value="Unassembled WGS sequence"/>
</dbReference>
<dbReference type="Gene3D" id="3.30.930.10">
    <property type="entry name" value="Bira Bifunctional Protein, Domain 2"/>
    <property type="match status" value="1"/>
</dbReference>
<keyword evidence="4 11" id="KW-0479">Metal-binding</keyword>
<feature type="binding site" evidence="11">
    <location>
        <position position="693"/>
    </location>
    <ligand>
        <name>Zn(2+)</name>
        <dbReference type="ChEBI" id="CHEBI:29105"/>
    </ligand>
</feature>
<dbReference type="PANTHER" id="PTHR11777">
    <property type="entry name" value="ALANYL-TRNA SYNTHETASE"/>
    <property type="match status" value="1"/>
</dbReference>
<feature type="binding site" evidence="11">
    <location>
        <position position="581"/>
    </location>
    <ligand>
        <name>Zn(2+)</name>
        <dbReference type="ChEBI" id="CHEBI:29105"/>
    </ligand>
</feature>
<dbReference type="PRINTS" id="PR00980">
    <property type="entry name" value="TRNASYNTHALA"/>
</dbReference>
<dbReference type="InterPro" id="IPR045864">
    <property type="entry name" value="aa-tRNA-synth_II/BPL/LPL"/>
</dbReference>
<evidence type="ECO:0000256" key="6">
    <source>
        <dbReference type="ARBA" id="ARBA00022833"/>
    </source>
</evidence>
<dbReference type="EC" id="6.1.1.7" evidence="11"/>
<evidence type="ECO:0000256" key="3">
    <source>
        <dbReference type="ARBA" id="ARBA00022598"/>
    </source>
</evidence>
<dbReference type="InterPro" id="IPR018165">
    <property type="entry name" value="Ala-tRNA-synth_IIc_core"/>
</dbReference>
<dbReference type="Gene3D" id="2.40.30.130">
    <property type="match status" value="1"/>
</dbReference>
<dbReference type="RefSeq" id="WP_320685476.1">
    <property type="nucleotide sequence ID" value="NZ_JAXBLV010000034.1"/>
</dbReference>
<evidence type="ECO:0000256" key="8">
    <source>
        <dbReference type="ARBA" id="ARBA00022884"/>
    </source>
</evidence>
<proteinExistence type="inferred from homology"/>
<keyword evidence="11" id="KW-0963">Cytoplasm</keyword>
<dbReference type="SUPFAM" id="SSF50447">
    <property type="entry name" value="Translation proteins"/>
    <property type="match status" value="1"/>
</dbReference>
<dbReference type="InterPro" id="IPR018164">
    <property type="entry name" value="Ala-tRNA-synth_IIc_N"/>
</dbReference>
<evidence type="ECO:0000313" key="15">
    <source>
        <dbReference type="Proteomes" id="UP001272242"/>
    </source>
</evidence>
<dbReference type="SUPFAM" id="SSF55681">
    <property type="entry name" value="Class II aaRS and biotin synthetases"/>
    <property type="match status" value="1"/>
</dbReference>
<dbReference type="CDD" id="cd00673">
    <property type="entry name" value="AlaRS_core"/>
    <property type="match status" value="1"/>
</dbReference>
<feature type="binding site" evidence="11">
    <location>
        <position position="689"/>
    </location>
    <ligand>
        <name>Zn(2+)</name>
        <dbReference type="ChEBI" id="CHEBI:29105"/>
    </ligand>
</feature>
<evidence type="ECO:0000256" key="11">
    <source>
        <dbReference type="HAMAP-Rule" id="MF_00036"/>
    </source>
</evidence>
<dbReference type="PROSITE" id="PS50860">
    <property type="entry name" value="AA_TRNA_LIGASE_II_ALA"/>
    <property type="match status" value="1"/>
</dbReference>
<dbReference type="Pfam" id="PF07973">
    <property type="entry name" value="tRNA_SAD"/>
    <property type="match status" value="1"/>
</dbReference>
<dbReference type="Pfam" id="PF02272">
    <property type="entry name" value="DHHA1"/>
    <property type="match status" value="1"/>
</dbReference>
<comment type="domain">
    <text evidence="11">Consists of three domains; the N-terminal catalytic domain, the editing domain and the C-terminal C-Ala domain. The editing domain removes incorrectly charged amino acids, while the C-Ala domain, along with tRNA(Ala), serves as a bridge to cooperatively bring together the editing and aminoacylation centers thus stimulating deacylation of misacylated tRNAs.</text>
</comment>
<organism evidence="14 15">
    <name type="scientific">Gemmata algarum</name>
    <dbReference type="NCBI Taxonomy" id="2975278"/>
    <lineage>
        <taxon>Bacteria</taxon>
        <taxon>Pseudomonadati</taxon>
        <taxon>Planctomycetota</taxon>
        <taxon>Planctomycetia</taxon>
        <taxon>Gemmatales</taxon>
        <taxon>Gemmataceae</taxon>
        <taxon>Gemmata</taxon>
    </lineage>
</organism>
<dbReference type="PANTHER" id="PTHR11777:SF9">
    <property type="entry name" value="ALANINE--TRNA LIGASE, CYTOPLASMIC"/>
    <property type="match status" value="1"/>
</dbReference>
<evidence type="ECO:0000256" key="7">
    <source>
        <dbReference type="ARBA" id="ARBA00022840"/>
    </source>
</evidence>
<keyword evidence="5 11" id="KW-0547">Nucleotide-binding</keyword>
<evidence type="ECO:0000256" key="5">
    <source>
        <dbReference type="ARBA" id="ARBA00022741"/>
    </source>
</evidence>
<comment type="subcellular location">
    <subcellularLocation>
        <location evidence="11">Cytoplasm</location>
    </subcellularLocation>
</comment>
<dbReference type="EMBL" id="JAXBLV010000034">
    <property type="protein sequence ID" value="MDY3558576.1"/>
    <property type="molecule type" value="Genomic_DNA"/>
</dbReference>
<evidence type="ECO:0000313" key="14">
    <source>
        <dbReference type="EMBL" id="MDY3558576.1"/>
    </source>
</evidence>
<dbReference type="InterPro" id="IPR003156">
    <property type="entry name" value="DHHA1_dom"/>
</dbReference>
<evidence type="ECO:0000256" key="4">
    <source>
        <dbReference type="ARBA" id="ARBA00022723"/>
    </source>
</evidence>
<dbReference type="InterPro" id="IPR050058">
    <property type="entry name" value="Ala-tRNA_ligase"/>
</dbReference>
<dbReference type="GO" id="GO:0004813">
    <property type="term" value="F:alanine-tRNA ligase activity"/>
    <property type="evidence" value="ECO:0007669"/>
    <property type="project" value="UniProtKB-EC"/>
</dbReference>
<dbReference type="Gene3D" id="6.10.250.550">
    <property type="match status" value="1"/>
</dbReference>
<comment type="caution">
    <text evidence="14">The sequence shown here is derived from an EMBL/GenBank/DDBJ whole genome shotgun (WGS) entry which is preliminary data.</text>
</comment>
<keyword evidence="7 11" id="KW-0067">ATP-binding</keyword>
<reference evidence="15" key="1">
    <citation type="journal article" date="2023" name="Mar. Drugs">
        <title>Gemmata algarum, a Novel Planctomycete Isolated from an Algal Mat, Displays Antimicrobial Activity.</title>
        <authorList>
            <person name="Kumar G."/>
            <person name="Kallscheuer N."/>
            <person name="Kashif M."/>
            <person name="Ahamad S."/>
            <person name="Jagadeeshwari U."/>
            <person name="Pannikurungottu S."/>
            <person name="Haufschild T."/>
            <person name="Kabuu M."/>
            <person name="Sasikala C."/>
            <person name="Jogler C."/>
            <person name="Ramana C."/>
        </authorList>
    </citation>
    <scope>NUCLEOTIDE SEQUENCE [LARGE SCALE GENOMIC DNA]</scope>
    <source>
        <strain evidence="15">JC673</strain>
    </source>
</reference>
<dbReference type="HAMAP" id="MF_00036_B">
    <property type="entry name" value="Ala_tRNA_synth_B"/>
    <property type="match status" value="1"/>
</dbReference>
<evidence type="ECO:0000256" key="12">
    <source>
        <dbReference type="SAM" id="MobiDB-lite"/>
    </source>
</evidence>
<gene>
    <name evidence="11 14" type="primary">alaS</name>
    <name evidence="14" type="ORF">R5W23_005696</name>
</gene>
<dbReference type="InterPro" id="IPR023033">
    <property type="entry name" value="Ala_tRNA_ligase_euk/bac"/>
</dbReference>
<sequence>MLSSNEIRQQFVDFFCKKHGHTNIASSPVVPLNDPTLLFANAGMNQFKPYFLGTEKPPVVRVANTQKCIRAGGKHNDLDDVGRDTYHHTFFEMLGNWSFGDYFKKDAIAWAWELLTDVWKLDPTRLHVTVFEGDPANGIPRDDEAAGFWKAVGVPEERIHLGNKKDNFWEMGNTGPCGPCTEIHIDRTPDKSGGPLVNGGTDKVIEIWNLVFIQFNRNEDQSLTPLPAQHVDTGMGFERICSVIQGKSSNYDTDVFTPLFEAIQKVTLCDRPYGGDLNDLKDTAYRVIADHIRTLTFALTDGATIGNVGRDYVLKRILRRAERYGYQVLGTNEPFLYRLVDTVVEHFGAAFPELKKNPHKVKDQIRDEEAAFLRTLRRGITLFNRIAAQMKDEGRTQVSGKEAFKLHDTYGVIIDITLQMAQEQGLTVDVPGFEEEMKIAQDGARAGGKKFAVTAVKGDLPPTDDAPKYAAAVIDATVLGWVVDNEVVRTGALKAGDSAALLLDRTNFYAEQGGQVGDTGTIDRPGTAGAEFEVEDTQRLGETVLHVGALLSGELKVGDRVTLQQTTTRRIDVMRNHTATHLLNLALREVLGHHVEQKGSLVDEEKTRFDFSHDKPVTAEELREIERRVNRQVVLDQVVTAQTMPLAQAKELPGVRAVFGEKYPDPVRVVMIGAETPDKVTQDMSVEFCGGTHLPRTGTIGYFKIASQEGVAKGIRRITAVTGKPAYEDVQARSAIVDELAGTFQCRPDELPTRVGALQEQLKAAQAQLKKAVAAALTGVVDELIASAPEVGGAKVVVAKLPDGASNETVRTQIDRVKQKCGSAFVVFGWSEGPESAFLIAALTPDLVKKGLKAGDVVKQVAPVIGGGGGGKPEQAQAGGKEPAKLPEALQKADRLGRDLLAK</sequence>
<dbReference type="InterPro" id="IPR012947">
    <property type="entry name" value="tRNA_SAD"/>
</dbReference>
<keyword evidence="3 11" id="KW-0436">Ligase</keyword>
<accession>A0ABU5ETC0</accession>
<protein>
    <recommendedName>
        <fullName evidence="11">Alanine--tRNA ligase</fullName>
        <ecNumber evidence="11">6.1.1.7</ecNumber>
    </recommendedName>
    <alternativeName>
        <fullName evidence="11">Alanyl-tRNA synthetase</fullName>
        <shortName evidence="11">AlaRS</shortName>
    </alternativeName>
</protein>
<feature type="domain" description="Alanyl-transfer RNA synthetases family profile" evidence="13">
    <location>
        <begin position="2"/>
        <end position="732"/>
    </location>
</feature>
<dbReference type="Gene3D" id="3.10.310.40">
    <property type="match status" value="1"/>
</dbReference>
<keyword evidence="6 11" id="KW-0862">Zinc</keyword>
<keyword evidence="2 11" id="KW-0820">tRNA-binding</keyword>
<keyword evidence="15" id="KW-1185">Reference proteome</keyword>
<dbReference type="SUPFAM" id="SSF55186">
    <property type="entry name" value="ThrRS/AlaRS common domain"/>
    <property type="match status" value="1"/>
</dbReference>
<evidence type="ECO:0000256" key="2">
    <source>
        <dbReference type="ARBA" id="ARBA00022555"/>
    </source>
</evidence>
<dbReference type="Gene3D" id="3.30.980.10">
    <property type="entry name" value="Threonyl-trna Synthetase, Chain A, domain 2"/>
    <property type="match status" value="1"/>
</dbReference>
<dbReference type="Gene3D" id="3.30.54.20">
    <property type="match status" value="1"/>
</dbReference>
<feature type="binding site" evidence="11">
    <location>
        <position position="577"/>
    </location>
    <ligand>
        <name>Zn(2+)</name>
        <dbReference type="ChEBI" id="CHEBI:29105"/>
    </ligand>
</feature>
<evidence type="ECO:0000256" key="1">
    <source>
        <dbReference type="ARBA" id="ARBA00008226"/>
    </source>
</evidence>
<feature type="region of interest" description="Disordered" evidence="12">
    <location>
        <begin position="867"/>
        <end position="889"/>
    </location>
</feature>
<dbReference type="InterPro" id="IPR009000">
    <property type="entry name" value="Transl_B-barrel_sf"/>
</dbReference>